<feature type="non-terminal residue" evidence="1">
    <location>
        <position position="1"/>
    </location>
</feature>
<dbReference type="AlphaFoldDB" id="A0A5J4VBB7"/>
<proteinExistence type="predicted"/>
<evidence type="ECO:0000313" key="1">
    <source>
        <dbReference type="EMBL" id="KAA6379846.1"/>
    </source>
</evidence>
<reference evidence="1 2" key="1">
    <citation type="submission" date="2019-03" db="EMBL/GenBank/DDBJ databases">
        <title>Single cell metagenomics reveals metabolic interactions within the superorganism composed of flagellate Streblomastix strix and complex community of Bacteroidetes bacteria on its surface.</title>
        <authorList>
            <person name="Treitli S.C."/>
            <person name="Kolisko M."/>
            <person name="Husnik F."/>
            <person name="Keeling P."/>
            <person name="Hampl V."/>
        </authorList>
    </citation>
    <scope>NUCLEOTIDE SEQUENCE [LARGE SCALE GENOMIC DNA]</scope>
    <source>
        <strain evidence="1">ST1C</strain>
    </source>
</reference>
<dbReference type="EMBL" id="SNRW01008236">
    <property type="protein sequence ID" value="KAA6379846.1"/>
    <property type="molecule type" value="Genomic_DNA"/>
</dbReference>
<organism evidence="1 2">
    <name type="scientific">Streblomastix strix</name>
    <dbReference type="NCBI Taxonomy" id="222440"/>
    <lineage>
        <taxon>Eukaryota</taxon>
        <taxon>Metamonada</taxon>
        <taxon>Preaxostyla</taxon>
        <taxon>Oxymonadida</taxon>
        <taxon>Streblomastigidae</taxon>
        <taxon>Streblomastix</taxon>
    </lineage>
</organism>
<sequence>EIFDFIGKDWDDICHYRTRHQGWEQIVGSVIRDNPDIFEDASLIDPNIPNNTFWKLTEAGLNRKTNIVSADRDLSSIEQLTEFGLNAGERIRKQLENQGGRVLDESNGESQIYSLTPINLAIFDTHLLRPRTNIENTSRFSDEGIRAEVQRILELQTVAQGRVVALAKQSVKNKQQLLNSANNNVSKNSIKEIGSNEQNKQGMNQ</sequence>
<dbReference type="Proteomes" id="UP000324800">
    <property type="component" value="Unassembled WGS sequence"/>
</dbReference>
<accession>A0A5J4VBB7</accession>
<evidence type="ECO:0000313" key="2">
    <source>
        <dbReference type="Proteomes" id="UP000324800"/>
    </source>
</evidence>
<comment type="caution">
    <text evidence="1">The sequence shown here is derived from an EMBL/GenBank/DDBJ whole genome shotgun (WGS) entry which is preliminary data.</text>
</comment>
<protein>
    <submittedName>
        <fullName evidence="1">Uncharacterized protein</fullName>
    </submittedName>
</protein>
<name>A0A5J4VBB7_9EUKA</name>
<gene>
    <name evidence="1" type="ORF">EZS28_024626</name>
</gene>